<keyword evidence="2" id="KW-1185">Reference proteome</keyword>
<name>A0A3P7L9Q0_STRVU</name>
<proteinExistence type="predicted"/>
<sequence length="67" mass="7916">MLIGRHIPALKRSSNGDEQRWVRYKGAYYQSNQFKLVPFNWDRVQDVGEEKDELLLMLSYDVIAVLD</sequence>
<dbReference type="Proteomes" id="UP000270094">
    <property type="component" value="Unassembled WGS sequence"/>
</dbReference>
<protein>
    <submittedName>
        <fullName evidence="1">Uncharacterized protein</fullName>
    </submittedName>
</protein>
<gene>
    <name evidence="1" type="ORF">SVUK_LOCUS14473</name>
</gene>
<accession>A0A3P7L9Q0</accession>
<dbReference type="AlphaFoldDB" id="A0A3P7L9Q0"/>
<evidence type="ECO:0000313" key="1">
    <source>
        <dbReference type="EMBL" id="VDM79475.1"/>
    </source>
</evidence>
<reference evidence="1 2" key="1">
    <citation type="submission" date="2018-11" db="EMBL/GenBank/DDBJ databases">
        <authorList>
            <consortium name="Pathogen Informatics"/>
        </authorList>
    </citation>
    <scope>NUCLEOTIDE SEQUENCE [LARGE SCALE GENOMIC DNA]</scope>
</reference>
<evidence type="ECO:0000313" key="2">
    <source>
        <dbReference type="Proteomes" id="UP000270094"/>
    </source>
</evidence>
<dbReference type="EMBL" id="UYYB01105263">
    <property type="protein sequence ID" value="VDM79475.1"/>
    <property type="molecule type" value="Genomic_DNA"/>
</dbReference>
<organism evidence="1 2">
    <name type="scientific">Strongylus vulgaris</name>
    <name type="common">Blood worm</name>
    <dbReference type="NCBI Taxonomy" id="40348"/>
    <lineage>
        <taxon>Eukaryota</taxon>
        <taxon>Metazoa</taxon>
        <taxon>Ecdysozoa</taxon>
        <taxon>Nematoda</taxon>
        <taxon>Chromadorea</taxon>
        <taxon>Rhabditida</taxon>
        <taxon>Rhabditina</taxon>
        <taxon>Rhabditomorpha</taxon>
        <taxon>Strongyloidea</taxon>
        <taxon>Strongylidae</taxon>
        <taxon>Strongylus</taxon>
    </lineage>
</organism>